<organism evidence="2 3">
    <name type="scientific">Massilia aquatica</name>
    <dbReference type="NCBI Taxonomy" id="2609000"/>
    <lineage>
        <taxon>Bacteria</taxon>
        <taxon>Pseudomonadati</taxon>
        <taxon>Pseudomonadota</taxon>
        <taxon>Betaproteobacteria</taxon>
        <taxon>Burkholderiales</taxon>
        <taxon>Oxalobacteraceae</taxon>
        <taxon>Telluria group</taxon>
        <taxon>Massilia</taxon>
    </lineage>
</organism>
<keyword evidence="1" id="KW-0812">Transmembrane</keyword>
<evidence type="ECO:0000313" key="2">
    <source>
        <dbReference type="EMBL" id="NHZ39920.1"/>
    </source>
</evidence>
<keyword evidence="3" id="KW-1185">Reference proteome</keyword>
<proteinExistence type="predicted"/>
<comment type="caution">
    <text evidence="2">The sequence shown here is derived from an EMBL/GenBank/DDBJ whole genome shotgun (WGS) entry which is preliminary data.</text>
</comment>
<reference evidence="2 3" key="1">
    <citation type="submission" date="2019-09" db="EMBL/GenBank/DDBJ databases">
        <title>Taxonomy of Antarctic Massilia spp.: description of Massilia rubra sp. nov., Massilia aquatica sp. nov., Massilia mucilaginosa sp. nov., Massilia frigida sp. nov. isolated from streams, lakes and regoliths.</title>
        <authorList>
            <person name="Holochova P."/>
            <person name="Sedlacek I."/>
            <person name="Kralova S."/>
            <person name="Maslanova I."/>
            <person name="Busse H.-J."/>
            <person name="Stankova E."/>
            <person name="Vrbovska V."/>
            <person name="Kovarovic V."/>
            <person name="Bartak M."/>
            <person name="Svec P."/>
            <person name="Pantucek R."/>
        </authorList>
    </citation>
    <scope>NUCLEOTIDE SEQUENCE [LARGE SCALE GENOMIC DNA]</scope>
    <source>
        <strain evidence="2 3">CCM 8693</strain>
    </source>
</reference>
<protein>
    <recommendedName>
        <fullName evidence="4">VWA domain-containing protein</fullName>
    </recommendedName>
</protein>
<evidence type="ECO:0000313" key="3">
    <source>
        <dbReference type="Proteomes" id="UP000819052"/>
    </source>
</evidence>
<keyword evidence="1" id="KW-1133">Transmembrane helix</keyword>
<accession>A0ABX0LYH0</accession>
<sequence>MGAAWLAPACAVQQAFLVQNSGWMEPFYTDPDSQFKPLIAAVAGAAASPGDKLTLLAFSQTSGTNVSPLALGEIGTAGAVMPSLAALGLARKGGPNSALADTDFQEAIGSVIRTTFGARPGIIWIFTNNKNSPGNDPATAARNLDFYRMLHLEPSITRTLVFPLKMPVQGKKFAARGLMVYALAYGKEAGDELNKILANGRLSAILTRQPARLKPVDQDGVRIVPESILNTPDIKASIGRDQRTLVLDVEASKLVPAVRLKASLENLFYPYLIGHAGVQGTLRVGQRTVPLEVTPANIDNLAPGERKSIEVNFKLPLEEVPSAWSRQSMAAMGKQVTIPMTVELGLSDQQLALPDSFKAEMAELFPGDPISDVFVPPASVRVSMTRVPLLVRVQYPMLPVLVVIGAVFAFVAALLGLLLLSSRSTRYAVHVDGVRRQVVLKPFRSLVIQDGEGNPVGTLRRGVGGPQVSSVLPGHTLTLG</sequence>
<name>A0ABX0LYH0_9BURK</name>
<dbReference type="EMBL" id="VVIW01000003">
    <property type="protein sequence ID" value="NHZ39920.1"/>
    <property type="molecule type" value="Genomic_DNA"/>
</dbReference>
<feature type="transmembrane region" description="Helical" evidence="1">
    <location>
        <begin position="397"/>
        <end position="420"/>
    </location>
</feature>
<evidence type="ECO:0008006" key="4">
    <source>
        <dbReference type="Google" id="ProtNLM"/>
    </source>
</evidence>
<dbReference type="Proteomes" id="UP000819052">
    <property type="component" value="Unassembled WGS sequence"/>
</dbReference>
<keyword evidence="1" id="KW-0472">Membrane</keyword>
<gene>
    <name evidence="2" type="ORF">F1609_07060</name>
</gene>
<evidence type="ECO:0000256" key="1">
    <source>
        <dbReference type="SAM" id="Phobius"/>
    </source>
</evidence>